<name>V5WK04_9SPIO</name>
<gene>
    <name evidence="3" type="ORF">L21SP2_2638</name>
</gene>
<dbReference type="Gene3D" id="3.40.50.300">
    <property type="entry name" value="P-loop containing nucleotide triphosphate hydrolases"/>
    <property type="match status" value="1"/>
</dbReference>
<protein>
    <submittedName>
        <fullName evidence="3">MoxR-like ATPase</fullName>
    </submittedName>
</protein>
<dbReference type="InterPro" id="IPR027417">
    <property type="entry name" value="P-loop_NTPase"/>
</dbReference>
<proteinExistence type="predicted"/>
<dbReference type="PANTHER" id="PTHR42759">
    <property type="entry name" value="MOXR FAMILY PROTEIN"/>
    <property type="match status" value="1"/>
</dbReference>
<dbReference type="AlphaFoldDB" id="V5WK04"/>
<dbReference type="Gene3D" id="1.10.8.80">
    <property type="entry name" value="Magnesium chelatase subunit I, C-Terminal domain"/>
    <property type="match status" value="1"/>
</dbReference>
<dbReference type="PIRSF" id="PIRSF002849">
    <property type="entry name" value="AAA_ATPase_chaperone_MoxR_prd"/>
    <property type="match status" value="1"/>
</dbReference>
<evidence type="ECO:0000259" key="1">
    <source>
        <dbReference type="Pfam" id="PF07726"/>
    </source>
</evidence>
<dbReference type="HOGENOM" id="CLU_034716_2_0_12"/>
<evidence type="ECO:0000313" key="4">
    <source>
        <dbReference type="Proteomes" id="UP000018680"/>
    </source>
</evidence>
<dbReference type="Pfam" id="PF17863">
    <property type="entry name" value="AAA_lid_2"/>
    <property type="match status" value="1"/>
</dbReference>
<dbReference type="InterPro" id="IPR011703">
    <property type="entry name" value="ATPase_AAA-3"/>
</dbReference>
<dbReference type="InterPro" id="IPR041628">
    <property type="entry name" value="ChlI/MoxR_AAA_lid"/>
</dbReference>
<evidence type="ECO:0000259" key="2">
    <source>
        <dbReference type="Pfam" id="PF17863"/>
    </source>
</evidence>
<dbReference type="GO" id="GO:0005524">
    <property type="term" value="F:ATP binding"/>
    <property type="evidence" value="ECO:0007669"/>
    <property type="project" value="InterPro"/>
</dbReference>
<reference evidence="3 4" key="1">
    <citation type="journal article" date="2015" name="Stand. Genomic Sci.">
        <title>Complete genome sequence and description of Salinispira pacifica gen. nov., sp. nov., a novel spirochaete isolated form a hypersaline microbial mat.</title>
        <authorList>
            <person name="Ben Hania W."/>
            <person name="Joseph M."/>
            <person name="Schumann P."/>
            <person name="Bunk B."/>
            <person name="Fiebig A."/>
            <person name="Sproer C."/>
            <person name="Klenk H.P."/>
            <person name="Fardeau M.L."/>
            <person name="Spring S."/>
        </authorList>
    </citation>
    <scope>NUCLEOTIDE SEQUENCE [LARGE SCALE GENOMIC DNA]</scope>
    <source>
        <strain evidence="3 4">L21-RPul-D2</strain>
    </source>
</reference>
<dbReference type="Proteomes" id="UP000018680">
    <property type="component" value="Chromosome"/>
</dbReference>
<dbReference type="KEGG" id="slr:L21SP2_2638"/>
<accession>V5WK04</accession>
<dbReference type="SUPFAM" id="SSF52540">
    <property type="entry name" value="P-loop containing nucleoside triphosphate hydrolases"/>
    <property type="match status" value="1"/>
</dbReference>
<dbReference type="InterPro" id="IPR050764">
    <property type="entry name" value="CbbQ/NirQ/NorQ/GpvN"/>
</dbReference>
<dbReference type="STRING" id="1307761.L21SP2_2638"/>
<feature type="domain" description="ChlI/MoxR AAA lid" evidence="2">
    <location>
        <begin position="240"/>
        <end position="307"/>
    </location>
</feature>
<dbReference type="Pfam" id="PF07726">
    <property type="entry name" value="AAA_3"/>
    <property type="match status" value="1"/>
</dbReference>
<dbReference type="eggNOG" id="COG0714">
    <property type="taxonomic scope" value="Bacteria"/>
</dbReference>
<dbReference type="EMBL" id="CP006939">
    <property type="protein sequence ID" value="AHC15990.1"/>
    <property type="molecule type" value="Genomic_DNA"/>
</dbReference>
<organism evidence="3 4">
    <name type="scientific">Salinispira pacifica</name>
    <dbReference type="NCBI Taxonomy" id="1307761"/>
    <lineage>
        <taxon>Bacteria</taxon>
        <taxon>Pseudomonadati</taxon>
        <taxon>Spirochaetota</taxon>
        <taxon>Spirochaetia</taxon>
        <taxon>Spirochaetales</taxon>
        <taxon>Spirochaetaceae</taxon>
        <taxon>Salinispira</taxon>
    </lineage>
</organism>
<dbReference type="PANTHER" id="PTHR42759:SF5">
    <property type="entry name" value="METHANOL DEHYDROGENASE REGULATOR"/>
    <property type="match status" value="1"/>
</dbReference>
<dbReference type="PATRIC" id="fig|1307761.3.peg.2628"/>
<evidence type="ECO:0000313" key="3">
    <source>
        <dbReference type="EMBL" id="AHC15990.1"/>
    </source>
</evidence>
<dbReference type="RefSeq" id="WP_024268891.1">
    <property type="nucleotide sequence ID" value="NC_023035.1"/>
</dbReference>
<dbReference type="OrthoDB" id="367691at2"/>
<dbReference type="GO" id="GO:0016887">
    <property type="term" value="F:ATP hydrolysis activity"/>
    <property type="evidence" value="ECO:0007669"/>
    <property type="project" value="InterPro"/>
</dbReference>
<feature type="domain" description="ATPase AAA-3" evidence="1">
    <location>
        <begin position="35"/>
        <end position="177"/>
    </location>
</feature>
<sequence>MKQEIDRLIDNIQSVIYVDRTKLEYIVAAMIAGGHVMLADTHGVGKTSLARALAGSIRWPEQMRTLEGVEISYFSRIQCTVDLLPQDILGFTRILGSEYQLIFNRGPIFSHFILCDEINLLTPKTQGSFFQAMEEKHVSIEGKTYSLPRLFFLISTMNLKGNHLFPLPAPQLDRFMIQISLGYPSAEDELNIVATHGSSNAWDNFAPVVSEEEILGWMNRVDEMELHPDVLDYIISLVRSTRSHRQIELGASPRTGVKLSRLARALAIVRGEDFVSIDTIKEIAVPAMAHRIECQDASLESADVIRDILATQSVDGKKSPRVSKQSGAAVRS</sequence>
<keyword evidence="4" id="KW-1185">Reference proteome</keyword>